<sequence length="165" mass="17778">MAEGMNPLDICYASPGSEVLIPTFEIFSTAWSESIVICAGFENQTCGTEDGRTLTFLAGGIDVSYPTKDNTGSQSVTFAIDGVTGQAQNLIRAAMDADAIIRATLRLYLSTDLSQPAQRPYYLVTTGGSFEGATVRVDGGYFNLIDTNFNRETFNALNAPCIKYL</sequence>
<evidence type="ECO:0008006" key="2">
    <source>
        <dbReference type="Google" id="ProtNLM"/>
    </source>
</evidence>
<gene>
    <name evidence="1" type="ORF">MM171A00110_0045</name>
</gene>
<accession>A0A6M3M6U3</accession>
<name>A0A6M3M6U3_9ZZZZ</name>
<proteinExistence type="predicted"/>
<dbReference type="EMBL" id="MT143708">
    <property type="protein sequence ID" value="QJB01385.1"/>
    <property type="molecule type" value="Genomic_DNA"/>
</dbReference>
<dbReference type="Pfam" id="PF08875">
    <property type="entry name" value="DUF1833"/>
    <property type="match status" value="1"/>
</dbReference>
<reference evidence="1" key="1">
    <citation type="submission" date="2020-03" db="EMBL/GenBank/DDBJ databases">
        <title>The deep terrestrial virosphere.</title>
        <authorList>
            <person name="Holmfeldt K."/>
            <person name="Nilsson E."/>
            <person name="Simone D."/>
            <person name="Lopez-Fernandez M."/>
            <person name="Wu X."/>
            <person name="de Brujin I."/>
            <person name="Lundin D."/>
            <person name="Andersson A."/>
            <person name="Bertilsson S."/>
            <person name="Dopson M."/>
        </authorList>
    </citation>
    <scope>NUCLEOTIDE SEQUENCE</scope>
    <source>
        <strain evidence="1">MM171A00110</strain>
    </source>
</reference>
<organism evidence="1">
    <name type="scientific">viral metagenome</name>
    <dbReference type="NCBI Taxonomy" id="1070528"/>
    <lineage>
        <taxon>unclassified sequences</taxon>
        <taxon>metagenomes</taxon>
        <taxon>organismal metagenomes</taxon>
    </lineage>
</organism>
<dbReference type="InterPro" id="IPR014974">
    <property type="entry name" value="DUF1833"/>
</dbReference>
<dbReference type="AlphaFoldDB" id="A0A6M3M6U3"/>
<evidence type="ECO:0000313" key="1">
    <source>
        <dbReference type="EMBL" id="QJB01385.1"/>
    </source>
</evidence>
<protein>
    <recommendedName>
        <fullName evidence="2">DUF1833 domain-containing protein</fullName>
    </recommendedName>
</protein>